<feature type="transmembrane region" description="Helical" evidence="1">
    <location>
        <begin position="37"/>
        <end position="59"/>
    </location>
</feature>
<accession>A0A9X3AG55</accession>
<keyword evidence="1" id="KW-1133">Transmembrane helix</keyword>
<proteinExistence type="predicted"/>
<keyword evidence="3" id="KW-1185">Reference proteome</keyword>
<evidence type="ECO:0000313" key="2">
    <source>
        <dbReference type="EMBL" id="MCT7359027.1"/>
    </source>
</evidence>
<reference evidence="2" key="2">
    <citation type="submission" date="2022-08" db="EMBL/GenBank/DDBJ databases">
        <authorList>
            <person name="Dong C."/>
        </authorList>
    </citation>
    <scope>NUCLEOTIDE SEQUENCE</scope>
    <source>
        <strain evidence="2">59MF3M-4</strain>
    </source>
</reference>
<dbReference type="AlphaFoldDB" id="A0A9X3AG55"/>
<comment type="caution">
    <text evidence="2">The sequence shown here is derived from an EMBL/GenBank/DDBJ whole genome shotgun (WGS) entry which is preliminary data.</text>
</comment>
<keyword evidence="1" id="KW-0812">Transmembrane</keyword>
<evidence type="ECO:0000256" key="1">
    <source>
        <dbReference type="SAM" id="Phobius"/>
    </source>
</evidence>
<reference evidence="2" key="1">
    <citation type="journal article" date="2022" name="Front. Microbiol.">
        <title>Genome-based taxonomic rearrangement of Oceanobacter-related bacteria including the description of Thalassolituus hydrocarbonoclasticus sp. nov. and Thalassolituus pacificus sp. nov. and emended description of the genus Thalassolituus.</title>
        <authorList>
            <person name="Dong C."/>
            <person name="Wei L."/>
            <person name="Wang J."/>
            <person name="Lai Q."/>
            <person name="Huang Z."/>
            <person name="Shao Z."/>
        </authorList>
    </citation>
    <scope>NUCLEOTIDE SEQUENCE</scope>
    <source>
        <strain evidence="2">59MF3M-4</strain>
    </source>
</reference>
<name>A0A9X3AG55_9GAMM</name>
<dbReference type="Proteomes" id="UP001147830">
    <property type="component" value="Unassembled WGS sequence"/>
</dbReference>
<protein>
    <submittedName>
        <fullName evidence="2">Uncharacterized protein</fullName>
    </submittedName>
</protein>
<keyword evidence="1" id="KW-0472">Membrane</keyword>
<dbReference type="EMBL" id="JAOANI010000015">
    <property type="protein sequence ID" value="MCT7359027.1"/>
    <property type="molecule type" value="Genomic_DNA"/>
</dbReference>
<sequence length="100" mass="11370">MTKEYLSTGSPLDEYSCSTSTEMVKVNDNYYKLNPEYSWIDSILLIPAHCVITVFICGLTDKGEAKQWQNNIGVFCNKIPTNMDYNCGTFRGSFKCESRT</sequence>
<gene>
    <name evidence="2" type="ORF">NYR02_08350</name>
</gene>
<dbReference type="RefSeq" id="WP_260975916.1">
    <property type="nucleotide sequence ID" value="NZ_JAOANI010000015.1"/>
</dbReference>
<organism evidence="2 3">
    <name type="scientific">Thalassolituus pacificus</name>
    <dbReference type="NCBI Taxonomy" id="2975440"/>
    <lineage>
        <taxon>Bacteria</taxon>
        <taxon>Pseudomonadati</taxon>
        <taxon>Pseudomonadota</taxon>
        <taxon>Gammaproteobacteria</taxon>
        <taxon>Oceanospirillales</taxon>
        <taxon>Oceanospirillaceae</taxon>
        <taxon>Thalassolituus</taxon>
    </lineage>
</organism>
<evidence type="ECO:0000313" key="3">
    <source>
        <dbReference type="Proteomes" id="UP001147830"/>
    </source>
</evidence>